<feature type="region of interest" description="Disordered" evidence="2">
    <location>
        <begin position="474"/>
        <end position="513"/>
    </location>
</feature>
<sequence length="688" mass="76333">MANTTSAPHAQTNNAEDTTTDSVAAQPTLQALNAAQAAACEEFGRPPTTRKSYNGYLARGFKFLQNLVDARREAGNGEIGDDGVDTDLLEKAFGNPPNKYSLMALEAFMTQKCFHEGKGEATANGIQSAFADYWDHMGGRGVYATEYFYNEADDTFRGSPARAPSIRDMIKAVKARAKVKGADRVHAEAMRRPELKKAMNCSEDVFPSEAARRRAKDMEELLVALKELEMRAMFTSGFKLWTRNFELNGLRARHITRDCIGPGPHYYPHIKVLVENRKGYQGRTGNDGPLETKQYNIYPDPNAPEMDMYSHLLRWLDYLERHIGRPLKPDEFIFPYISSNGTIELNRAYKHSKIQKLINKFTLRAGLTKYYTTHCFRRGGAQYRFMDAPMEERWSLRAVRWWGAWADNESVETLMKYLFDTLQNWETSYGDQLCPSGPRESFMDNHRHERPATAKEFKDFSSSLLAAVQAAIHPQHDGSAGAPPAVANPSALRASSVSPSIENAPPPLTSVSHRPSTLSMLGAFPVNMNVTHLPSPPPTTTAGPSTSNTGPSTSNAEPSASSAGWMSSSDASLFSPIVRNPTADPALINSFISPPIGLPMGYSPYTAVLPHFNPLTTHHPWAFPSASSPVLDPFFDGVSHHGGGASRMRHTHPIRNDHEHDTFKRSATHSREARHCVALLLFHVSHML</sequence>
<dbReference type="Proteomes" id="UP000076154">
    <property type="component" value="Unassembled WGS sequence"/>
</dbReference>
<evidence type="ECO:0000313" key="4">
    <source>
        <dbReference type="Proteomes" id="UP000076154"/>
    </source>
</evidence>
<protein>
    <recommendedName>
        <fullName evidence="5">Tyr recombinase domain-containing protein</fullName>
    </recommendedName>
</protein>
<dbReference type="InterPro" id="IPR013762">
    <property type="entry name" value="Integrase-like_cat_sf"/>
</dbReference>
<evidence type="ECO:0000313" key="3">
    <source>
        <dbReference type="EMBL" id="RDB17550.1"/>
    </source>
</evidence>
<dbReference type="STRING" id="39966.A0A369J8N2"/>
<dbReference type="GO" id="GO:0015074">
    <property type="term" value="P:DNA integration"/>
    <property type="evidence" value="ECO:0007669"/>
    <property type="project" value="InterPro"/>
</dbReference>
<dbReference type="InParanoid" id="A0A369J8N2"/>
<evidence type="ECO:0000256" key="1">
    <source>
        <dbReference type="ARBA" id="ARBA00023172"/>
    </source>
</evidence>
<reference evidence="3" key="1">
    <citation type="submission" date="2018-04" db="EMBL/GenBank/DDBJ databases">
        <title>Whole genome sequencing of Hypsizygus marmoreus.</title>
        <authorList>
            <person name="Choi I.-G."/>
            <person name="Min B."/>
            <person name="Kim J.-G."/>
            <person name="Kim S."/>
            <person name="Oh Y.-L."/>
            <person name="Kong W.-S."/>
            <person name="Park H."/>
            <person name="Jeong J."/>
            <person name="Song E.-S."/>
        </authorList>
    </citation>
    <scope>NUCLEOTIDE SEQUENCE [LARGE SCALE GENOMIC DNA]</scope>
    <source>
        <strain evidence="3">51987-8</strain>
    </source>
</reference>
<dbReference type="GO" id="GO:0006310">
    <property type="term" value="P:DNA recombination"/>
    <property type="evidence" value="ECO:0007669"/>
    <property type="project" value="UniProtKB-KW"/>
</dbReference>
<name>A0A369J8N2_HYPMA</name>
<comment type="caution">
    <text evidence="3">The sequence shown here is derived from an EMBL/GenBank/DDBJ whole genome shotgun (WGS) entry which is preliminary data.</text>
</comment>
<feature type="region of interest" description="Disordered" evidence="2">
    <location>
        <begin position="1"/>
        <end position="20"/>
    </location>
</feature>
<dbReference type="EMBL" id="LUEZ02000110">
    <property type="protein sequence ID" value="RDB17550.1"/>
    <property type="molecule type" value="Genomic_DNA"/>
</dbReference>
<dbReference type="InterPro" id="IPR011010">
    <property type="entry name" value="DNA_brk_join_enz"/>
</dbReference>
<dbReference type="AlphaFoldDB" id="A0A369J8N2"/>
<dbReference type="GO" id="GO:0003677">
    <property type="term" value="F:DNA binding"/>
    <property type="evidence" value="ECO:0007669"/>
    <property type="project" value="InterPro"/>
</dbReference>
<dbReference type="Gene3D" id="1.10.443.10">
    <property type="entry name" value="Intergrase catalytic core"/>
    <property type="match status" value="1"/>
</dbReference>
<keyword evidence="1" id="KW-0233">DNA recombination</keyword>
<proteinExistence type="predicted"/>
<evidence type="ECO:0000256" key="2">
    <source>
        <dbReference type="SAM" id="MobiDB-lite"/>
    </source>
</evidence>
<keyword evidence="4" id="KW-1185">Reference proteome</keyword>
<feature type="region of interest" description="Disordered" evidence="2">
    <location>
        <begin position="529"/>
        <end position="565"/>
    </location>
</feature>
<feature type="compositionally biased region" description="Low complexity" evidence="2">
    <location>
        <begin position="540"/>
        <end position="565"/>
    </location>
</feature>
<accession>A0A369J8N2</accession>
<dbReference type="OrthoDB" id="164951at2759"/>
<evidence type="ECO:0008006" key="5">
    <source>
        <dbReference type="Google" id="ProtNLM"/>
    </source>
</evidence>
<organism evidence="3 4">
    <name type="scientific">Hypsizygus marmoreus</name>
    <name type="common">White beech mushroom</name>
    <name type="synonym">Agaricus marmoreus</name>
    <dbReference type="NCBI Taxonomy" id="39966"/>
    <lineage>
        <taxon>Eukaryota</taxon>
        <taxon>Fungi</taxon>
        <taxon>Dikarya</taxon>
        <taxon>Basidiomycota</taxon>
        <taxon>Agaricomycotina</taxon>
        <taxon>Agaricomycetes</taxon>
        <taxon>Agaricomycetidae</taxon>
        <taxon>Agaricales</taxon>
        <taxon>Tricholomatineae</taxon>
        <taxon>Lyophyllaceae</taxon>
        <taxon>Hypsizygus</taxon>
    </lineage>
</organism>
<gene>
    <name evidence="3" type="ORF">Hypma_001160</name>
</gene>
<dbReference type="SUPFAM" id="SSF56349">
    <property type="entry name" value="DNA breaking-rejoining enzymes"/>
    <property type="match status" value="1"/>
</dbReference>